<dbReference type="InterPro" id="IPR051450">
    <property type="entry name" value="Gfo/Idh/MocA_Oxidoreductases"/>
</dbReference>
<comment type="caution">
    <text evidence="4">The sequence shown here is derived from an EMBL/GenBank/DDBJ whole genome shotgun (WGS) entry which is preliminary data.</text>
</comment>
<dbReference type="Gene3D" id="3.30.360.10">
    <property type="entry name" value="Dihydrodipicolinate Reductase, domain 2"/>
    <property type="match status" value="1"/>
</dbReference>
<dbReference type="PATRIC" id="fig|1195236.3.peg.4478"/>
<comment type="similarity">
    <text evidence="1">Belongs to the Gfo/Idh/MocA family.</text>
</comment>
<dbReference type="Proteomes" id="UP000014155">
    <property type="component" value="Unassembled WGS sequence"/>
</dbReference>
<dbReference type="SUPFAM" id="SSF51735">
    <property type="entry name" value="NAD(P)-binding Rossmann-fold domains"/>
    <property type="match status" value="1"/>
</dbReference>
<evidence type="ECO:0000259" key="3">
    <source>
        <dbReference type="Pfam" id="PF02894"/>
    </source>
</evidence>
<dbReference type="SUPFAM" id="SSF55347">
    <property type="entry name" value="Glyceraldehyde-3-phosphate dehydrogenase-like, C-terminal domain"/>
    <property type="match status" value="1"/>
</dbReference>
<organism evidence="4 5">
    <name type="scientific">Ruminiclostridium cellobioparum subsp. termitidis CT1112</name>
    <dbReference type="NCBI Taxonomy" id="1195236"/>
    <lineage>
        <taxon>Bacteria</taxon>
        <taxon>Bacillati</taxon>
        <taxon>Bacillota</taxon>
        <taxon>Clostridia</taxon>
        <taxon>Eubacteriales</taxon>
        <taxon>Oscillospiraceae</taxon>
        <taxon>Ruminiclostridium</taxon>
    </lineage>
</organism>
<dbReference type="RefSeq" id="WP_004629077.1">
    <property type="nucleotide sequence ID" value="NZ_AORV01000060.1"/>
</dbReference>
<proteinExistence type="inferred from homology"/>
<dbReference type="EMBL" id="AORV01000060">
    <property type="protein sequence ID" value="EMS70037.1"/>
    <property type="molecule type" value="Genomic_DNA"/>
</dbReference>
<dbReference type="GO" id="GO:0000166">
    <property type="term" value="F:nucleotide binding"/>
    <property type="evidence" value="ECO:0007669"/>
    <property type="project" value="InterPro"/>
</dbReference>
<evidence type="ECO:0000259" key="2">
    <source>
        <dbReference type="Pfam" id="PF01408"/>
    </source>
</evidence>
<evidence type="ECO:0000313" key="4">
    <source>
        <dbReference type="EMBL" id="EMS70037.1"/>
    </source>
</evidence>
<feature type="domain" description="Gfo/Idh/MocA-like oxidoreductase N-terminal" evidence="2">
    <location>
        <begin position="5"/>
        <end position="126"/>
    </location>
</feature>
<dbReference type="PANTHER" id="PTHR43377">
    <property type="entry name" value="BILIVERDIN REDUCTASE A"/>
    <property type="match status" value="1"/>
</dbReference>
<dbReference type="Pfam" id="PF02894">
    <property type="entry name" value="GFO_IDH_MocA_C"/>
    <property type="match status" value="1"/>
</dbReference>
<gene>
    <name evidence="4" type="ORF">CTER_4300</name>
</gene>
<evidence type="ECO:0000313" key="5">
    <source>
        <dbReference type="Proteomes" id="UP000014155"/>
    </source>
</evidence>
<dbReference type="STRING" id="1195236.CTER_4300"/>
<reference evidence="4 5" key="1">
    <citation type="journal article" date="2013" name="Genome Announc.">
        <title>Draft Genome Sequence of the Cellulolytic, Mesophilic, Anaerobic Bacterium Clostridium termitidis Strain CT1112 (DSM 5398).</title>
        <authorList>
            <person name="Lal S."/>
            <person name="Ramachandran U."/>
            <person name="Zhang X."/>
            <person name="Munir R."/>
            <person name="Sparling R."/>
            <person name="Levin D.B."/>
        </authorList>
    </citation>
    <scope>NUCLEOTIDE SEQUENCE [LARGE SCALE GENOMIC DNA]</scope>
    <source>
        <strain evidence="4 5">CT1112</strain>
    </source>
</reference>
<sequence length="422" mass="46689">MKKVSIALIGAGQRGSIYAAYALSHPEELRVAAVAEPDKNKREAFARLHGIPENMCYPTWEELLSSPKAADAVLVCTQDNMHTGPAIRALEAGYHVLLEKPMSNNALECLAIDEHSQKYGRMVSVCHVLRFTPFFSTLKKILDEGQIGRLISIQHNENVGYWHQAHSYVRGSWRNSRESSPMILAKSCHDLDILLWLADSECSSVASFGELTHFREENAPGDAPARCLDGCPQREECPFYAPRIYINGNTGFPASVISSDTSAEALTAALRDGPYGRCVYRCDNDVVDHQIVAMEFKNSVTVSFTMCAFTNEVSRTIKIMGTRGEIRGAMEKNEIEITRFADGAKTKICLNPGASGHGGGDEGIMSNFVKLMQTGEEDRLTSSGISVQSHLLAFAAEKSRIEKRVIHMEEYTRELRNGGRHE</sequence>
<dbReference type="AlphaFoldDB" id="S0FGC9"/>
<dbReference type="eggNOG" id="COG0673">
    <property type="taxonomic scope" value="Bacteria"/>
</dbReference>
<name>S0FGC9_RUMCE</name>
<accession>S0FGC9</accession>
<dbReference type="PANTHER" id="PTHR43377:SF2">
    <property type="entry name" value="BINDING ROSSMANN FOLD OXIDOREDUCTASE, PUTATIVE (AFU_ORTHOLOGUE AFUA_4G00560)-RELATED"/>
    <property type="match status" value="1"/>
</dbReference>
<dbReference type="InterPro" id="IPR004104">
    <property type="entry name" value="Gfo/Idh/MocA-like_OxRdtase_C"/>
</dbReference>
<protein>
    <submittedName>
        <fullName evidence="4">Oxidoreductase domain-containing protein</fullName>
    </submittedName>
</protein>
<dbReference type="Pfam" id="PF01408">
    <property type="entry name" value="GFO_IDH_MocA"/>
    <property type="match status" value="1"/>
</dbReference>
<evidence type="ECO:0000256" key="1">
    <source>
        <dbReference type="ARBA" id="ARBA00010928"/>
    </source>
</evidence>
<keyword evidence="5" id="KW-1185">Reference proteome</keyword>
<dbReference type="InterPro" id="IPR036291">
    <property type="entry name" value="NAD(P)-bd_dom_sf"/>
</dbReference>
<dbReference type="InterPro" id="IPR000683">
    <property type="entry name" value="Gfo/Idh/MocA-like_OxRdtase_N"/>
</dbReference>
<feature type="domain" description="Gfo/Idh/MocA-like oxidoreductase C-terminal" evidence="3">
    <location>
        <begin position="139"/>
        <end position="330"/>
    </location>
</feature>
<dbReference type="Gene3D" id="3.40.50.720">
    <property type="entry name" value="NAD(P)-binding Rossmann-like Domain"/>
    <property type="match status" value="1"/>
</dbReference>